<accession>A0A9D1E508</accession>
<dbReference type="NCBIfam" id="TIGR03980">
    <property type="entry name" value="prismane_assoc"/>
    <property type="match status" value="1"/>
</dbReference>
<dbReference type="Proteomes" id="UP000823913">
    <property type="component" value="Unassembled WGS sequence"/>
</dbReference>
<dbReference type="Pfam" id="PF08984">
    <property type="entry name" value="DUF1858"/>
    <property type="match status" value="1"/>
</dbReference>
<organism evidence="2 3">
    <name type="scientific">Candidatus Coproplasma avicola</name>
    <dbReference type="NCBI Taxonomy" id="2840744"/>
    <lineage>
        <taxon>Bacteria</taxon>
        <taxon>Bacillati</taxon>
        <taxon>Bacillota</taxon>
        <taxon>Clostridia</taxon>
        <taxon>Eubacteriales</taxon>
        <taxon>Candidatus Coproplasma</taxon>
    </lineage>
</organism>
<evidence type="ECO:0000313" key="3">
    <source>
        <dbReference type="Proteomes" id="UP000823913"/>
    </source>
</evidence>
<protein>
    <submittedName>
        <fullName evidence="2">DUF1858 domain-containing protein</fullName>
    </submittedName>
</protein>
<feature type="domain" description="DUF1858" evidence="1">
    <location>
        <begin position="4"/>
        <end position="56"/>
    </location>
</feature>
<dbReference type="InterPro" id="IPR015077">
    <property type="entry name" value="DUF1858"/>
</dbReference>
<evidence type="ECO:0000313" key="2">
    <source>
        <dbReference type="EMBL" id="HIR66612.1"/>
    </source>
</evidence>
<dbReference type="InterPro" id="IPR038062">
    <property type="entry name" value="ScdA-like_N_sf"/>
</dbReference>
<name>A0A9D1E508_9FIRM</name>
<reference evidence="2" key="1">
    <citation type="submission" date="2020-10" db="EMBL/GenBank/DDBJ databases">
        <authorList>
            <person name="Gilroy R."/>
        </authorList>
    </citation>
    <scope>NUCLEOTIDE SEQUENCE</scope>
    <source>
        <strain evidence="2">ChiW16-3235</strain>
    </source>
</reference>
<comment type="caution">
    <text evidence="2">The sequence shown here is derived from an EMBL/GenBank/DDBJ whole genome shotgun (WGS) entry which is preliminary data.</text>
</comment>
<evidence type="ECO:0000259" key="1">
    <source>
        <dbReference type="Pfam" id="PF08984"/>
    </source>
</evidence>
<reference evidence="2" key="2">
    <citation type="journal article" date="2021" name="PeerJ">
        <title>Extensive microbial diversity within the chicken gut microbiome revealed by metagenomics and culture.</title>
        <authorList>
            <person name="Gilroy R."/>
            <person name="Ravi A."/>
            <person name="Getino M."/>
            <person name="Pursley I."/>
            <person name="Horton D.L."/>
            <person name="Alikhan N.F."/>
            <person name="Baker D."/>
            <person name="Gharbi K."/>
            <person name="Hall N."/>
            <person name="Watson M."/>
            <person name="Adriaenssens E.M."/>
            <person name="Foster-Nyarko E."/>
            <person name="Jarju S."/>
            <person name="Secka A."/>
            <person name="Antonio M."/>
            <person name="Oren A."/>
            <person name="Chaudhuri R.R."/>
            <person name="La Ragione R."/>
            <person name="Hildebrand F."/>
            <person name="Pallen M.J."/>
        </authorList>
    </citation>
    <scope>NUCLEOTIDE SEQUENCE</scope>
    <source>
        <strain evidence="2">ChiW16-3235</strain>
    </source>
</reference>
<dbReference type="EMBL" id="DVHK01000022">
    <property type="protein sequence ID" value="HIR66612.1"/>
    <property type="molecule type" value="Genomic_DNA"/>
</dbReference>
<dbReference type="AlphaFoldDB" id="A0A9D1E508"/>
<sequence>MAKITKDTLIVDCLKINPNSAEILQSVGMHCLGCAMAHGETIEEAVFVHGNDLDALLAKLNEGVEA</sequence>
<dbReference type="PANTHER" id="PTHR39341:SF1">
    <property type="entry name" value="DUF1858 DOMAIN-CONTAINING PROTEIN"/>
    <property type="match status" value="1"/>
</dbReference>
<dbReference type="Gene3D" id="1.10.3910.10">
    <property type="entry name" value="SP0561-like"/>
    <property type="match status" value="1"/>
</dbReference>
<dbReference type="InterPro" id="IPR023883">
    <property type="entry name" value="CHP03980_redox-disulphide"/>
</dbReference>
<dbReference type="SUPFAM" id="SSF140683">
    <property type="entry name" value="SP0561-like"/>
    <property type="match status" value="1"/>
</dbReference>
<dbReference type="PANTHER" id="PTHR39341">
    <property type="entry name" value="BSL7085 PROTEIN"/>
    <property type="match status" value="1"/>
</dbReference>
<gene>
    <name evidence="2" type="ORF">IAB94_01025</name>
</gene>
<proteinExistence type="predicted"/>